<protein>
    <submittedName>
        <fullName evidence="2">Uncharacterized protein</fullName>
    </submittedName>
</protein>
<feature type="transmembrane region" description="Helical" evidence="1">
    <location>
        <begin position="160"/>
        <end position="181"/>
    </location>
</feature>
<keyword evidence="1" id="KW-1133">Transmembrane helix</keyword>
<evidence type="ECO:0000256" key="1">
    <source>
        <dbReference type="SAM" id="Phobius"/>
    </source>
</evidence>
<keyword evidence="1" id="KW-0472">Membrane</keyword>
<feature type="transmembrane region" description="Helical" evidence="1">
    <location>
        <begin position="90"/>
        <end position="114"/>
    </location>
</feature>
<comment type="caution">
    <text evidence="2">The sequence shown here is derived from an EMBL/GenBank/DDBJ whole genome shotgun (WGS) entry which is preliminary data.</text>
</comment>
<sequence>MARVNFLGFIAGALIIYLVFFDAPWWTLSAGEALSLQVSPFNITMVVLNSPVEVPVIYYITLAAKITALAAAAAFFVGSAAGGKEWSRRVIGFAWIKITSIVVGLFIVLAIISYGSTYIGQYLSQYLSMSASYNIPLMGEGHFEITYGSFSISANVLTSFGQNSMIAAAAVALSIVTRIYHGKIEFEKAWRWE</sequence>
<dbReference type="AlphaFoldDB" id="A0A497F2C9"/>
<feature type="transmembrane region" description="Helical" evidence="1">
    <location>
        <begin position="7"/>
        <end position="26"/>
    </location>
</feature>
<feature type="transmembrane region" description="Helical" evidence="1">
    <location>
        <begin position="56"/>
        <end position="78"/>
    </location>
</feature>
<evidence type="ECO:0000313" key="2">
    <source>
        <dbReference type="EMBL" id="RLE53491.1"/>
    </source>
</evidence>
<dbReference type="Proteomes" id="UP000272051">
    <property type="component" value="Unassembled WGS sequence"/>
</dbReference>
<proteinExistence type="predicted"/>
<keyword evidence="1" id="KW-0812">Transmembrane</keyword>
<gene>
    <name evidence="2" type="ORF">DRJ33_00935</name>
</gene>
<dbReference type="EMBL" id="QMQX01000009">
    <property type="protein sequence ID" value="RLE53491.1"/>
    <property type="molecule type" value="Genomic_DNA"/>
</dbReference>
<evidence type="ECO:0000313" key="3">
    <source>
        <dbReference type="Proteomes" id="UP000272051"/>
    </source>
</evidence>
<accession>A0A497F2C9</accession>
<reference evidence="2 3" key="1">
    <citation type="submission" date="2018-06" db="EMBL/GenBank/DDBJ databases">
        <title>Extensive metabolic versatility and redundancy in microbially diverse, dynamic hydrothermal sediments.</title>
        <authorList>
            <person name="Dombrowski N."/>
            <person name="Teske A."/>
            <person name="Baker B.J."/>
        </authorList>
    </citation>
    <scope>NUCLEOTIDE SEQUENCE [LARGE SCALE GENOMIC DNA]</scope>
    <source>
        <strain evidence="2">B34_G17</strain>
    </source>
</reference>
<organism evidence="2 3">
    <name type="scientific">Thermoproteota archaeon</name>
    <dbReference type="NCBI Taxonomy" id="2056631"/>
    <lineage>
        <taxon>Archaea</taxon>
        <taxon>Thermoproteota</taxon>
    </lineage>
</organism>
<name>A0A497F2C9_9CREN</name>